<dbReference type="STRING" id="585529.HMPREF0291_11946"/>
<reference evidence="1" key="1">
    <citation type="submission" date="2010-06" db="EMBL/GenBank/DDBJ databases">
        <authorList>
            <person name="Muzny D."/>
            <person name="Qin X."/>
            <person name="Buhay C."/>
            <person name="Dugan-Rocha S."/>
            <person name="Ding Y."/>
            <person name="Chen G."/>
            <person name="Hawes A."/>
            <person name="Holder M."/>
            <person name="Jhangiani S."/>
            <person name="Johnson A."/>
            <person name="Khan Z."/>
            <person name="Li Z."/>
            <person name="Liu W."/>
            <person name="Liu X."/>
            <person name="Perez L."/>
            <person name="Shen H."/>
            <person name="Wang Q."/>
            <person name="Watt J."/>
            <person name="Xi L."/>
            <person name="Xin Y."/>
            <person name="Zhou J."/>
            <person name="Deng J."/>
            <person name="Jiang H."/>
            <person name="Liu Y."/>
            <person name="Qu J."/>
            <person name="Song X.-Z."/>
            <person name="Zhang L."/>
            <person name="Villasana D."/>
            <person name="Johnson A."/>
            <person name="Liu J."/>
            <person name="Liyanage D."/>
            <person name="Lorensuhewa L."/>
            <person name="Robinson T."/>
            <person name="Song A."/>
            <person name="Song B.-B."/>
            <person name="Dinh H."/>
            <person name="Thornton R."/>
            <person name="Coyle M."/>
            <person name="Francisco L."/>
            <person name="Jackson L."/>
            <person name="Javaid M."/>
            <person name="Korchina V."/>
            <person name="Kovar C."/>
            <person name="Mata R."/>
            <person name="Mathew T."/>
            <person name="Ngo R."/>
            <person name="Nguyen L."/>
            <person name="Nguyen N."/>
            <person name="Okwuonu G."/>
            <person name="Ongeri F."/>
            <person name="Pham C."/>
            <person name="Simmons D."/>
            <person name="Wilczek-Boney K."/>
            <person name="Hale W."/>
            <person name="Jakkamsetti A."/>
            <person name="Pham P."/>
            <person name="Ruth R."/>
            <person name="San Lucas F."/>
            <person name="Warren J."/>
            <person name="Zhang J."/>
            <person name="Zhao Z."/>
            <person name="Zhou C."/>
            <person name="Zhu D."/>
            <person name="Lee S."/>
            <person name="Bess C."/>
            <person name="Blankenburg K."/>
            <person name="Forbes L."/>
            <person name="Fu Q."/>
            <person name="Gubbala S."/>
            <person name="Hirani K."/>
            <person name="Jayaseelan J.C."/>
            <person name="Lara F."/>
            <person name="Munidasa M."/>
            <person name="Palculict T."/>
            <person name="Patil S."/>
            <person name="Pu L.-L."/>
            <person name="Saada N."/>
            <person name="Tang L."/>
            <person name="Weissenberger G."/>
            <person name="Zhu Y."/>
            <person name="Hemphill L."/>
            <person name="Shang Y."/>
            <person name="Youmans B."/>
            <person name="Ayvaz T."/>
            <person name="Ross M."/>
            <person name="Santibanez J."/>
            <person name="Aqrawi P."/>
            <person name="Gross S."/>
            <person name="Joshi V."/>
            <person name="Fowler G."/>
            <person name="Nazareth L."/>
            <person name="Reid J."/>
            <person name="Worley K."/>
            <person name="Petrosino J."/>
            <person name="Highlander S."/>
            <person name="Gibbs R."/>
        </authorList>
    </citation>
    <scope>NUCLEOTIDE SEQUENCE [LARGE SCALE GENOMIC DNA]</scope>
    <source>
        <strain evidence="1">ATCC 33030</strain>
    </source>
</reference>
<evidence type="ECO:0000313" key="2">
    <source>
        <dbReference type="Proteomes" id="UP000004208"/>
    </source>
</evidence>
<dbReference type="EMBL" id="ACLJ02000003">
    <property type="protein sequence ID" value="EFK54289.1"/>
    <property type="molecule type" value="Genomic_DNA"/>
</dbReference>
<dbReference type="NCBIfam" id="TIGR03843">
    <property type="entry name" value="SCO1664 family protein"/>
    <property type="match status" value="1"/>
</dbReference>
<dbReference type="RefSeq" id="WP_005290859.1">
    <property type="nucleotide sequence ID" value="NZ_CM000961.1"/>
</dbReference>
<gene>
    <name evidence="1" type="ORF">HMPREF0291_11946</name>
</gene>
<accession>D7WDQ8</accession>
<keyword evidence="2" id="KW-1185">Reference proteome</keyword>
<organism evidence="1 2">
    <name type="scientific">Corynebacterium genitalium ATCC 33030</name>
    <dbReference type="NCBI Taxonomy" id="585529"/>
    <lineage>
        <taxon>Bacteria</taxon>
        <taxon>Bacillati</taxon>
        <taxon>Actinomycetota</taxon>
        <taxon>Actinomycetes</taxon>
        <taxon>Mycobacteriales</taxon>
        <taxon>Corynebacteriaceae</taxon>
        <taxon>Corynebacterium</taxon>
    </lineage>
</organism>
<dbReference type="HOGENOM" id="CLU_085318_0_0_11"/>
<dbReference type="Proteomes" id="UP000004208">
    <property type="component" value="Unassembled WGS sequence"/>
</dbReference>
<protein>
    <recommendedName>
        <fullName evidence="3">Phosphatidylinositol 3-and 4-kinase</fullName>
    </recommendedName>
</protein>
<evidence type="ECO:0008006" key="3">
    <source>
        <dbReference type="Google" id="ProtNLM"/>
    </source>
</evidence>
<dbReference type="eggNOG" id="COG5032">
    <property type="taxonomic scope" value="Bacteria"/>
</dbReference>
<sequence length="249" mass="28054">MSDHTLQPPFTRELELLTHGELGFVGQVAGSSNMTFVFDITAGGDQDDSEYAWAVFKPEAGEQYLHDFSPALWRRERAAFLLSEHLGWHLVPPTVVRDIEGLGIGSLQLYIDNDGSHYFPLYETREDLHDQFRRMAVFDVLTNNTDRKSGHVLLGEGPSGPEHVWGIDQGLCFHQDPKLRTVIWDFAGEFIDSALIEAVSPLIHDVPADIAELLEPAEVEALQERALRLAGLPMFPAPRHQYQFPWPLV</sequence>
<dbReference type="OrthoDB" id="3423180at2"/>
<dbReference type="AlphaFoldDB" id="D7WDQ8"/>
<proteinExistence type="predicted"/>
<comment type="caution">
    <text evidence="1">The sequence shown here is derived from an EMBL/GenBank/DDBJ whole genome shotgun (WGS) entry which is preliminary data.</text>
</comment>
<evidence type="ECO:0000313" key="1">
    <source>
        <dbReference type="EMBL" id="EFK54289.1"/>
    </source>
</evidence>
<name>D7WDQ8_9CORY</name>
<dbReference type="InterPro" id="IPR022292">
    <property type="entry name" value="CHP03843"/>
</dbReference>